<protein>
    <submittedName>
        <fullName evidence="1">Uncharacterized protein</fullName>
    </submittedName>
</protein>
<comment type="caution">
    <text evidence="1">The sequence shown here is derived from an EMBL/GenBank/DDBJ whole genome shotgun (WGS) entry which is preliminary data.</text>
</comment>
<gene>
    <name evidence="1" type="ORF">KQI42_01430</name>
</gene>
<proteinExistence type="predicted"/>
<evidence type="ECO:0000313" key="2">
    <source>
        <dbReference type="Proteomes" id="UP000749471"/>
    </source>
</evidence>
<organism evidence="1 2">
    <name type="scientific">Tissierella simiarum</name>
    <dbReference type="NCBI Taxonomy" id="2841534"/>
    <lineage>
        <taxon>Bacteria</taxon>
        <taxon>Bacillati</taxon>
        <taxon>Bacillota</taxon>
        <taxon>Tissierellia</taxon>
        <taxon>Tissierellales</taxon>
        <taxon>Tissierellaceae</taxon>
        <taxon>Tissierella</taxon>
    </lineage>
</organism>
<evidence type="ECO:0000313" key="1">
    <source>
        <dbReference type="EMBL" id="MBU5436647.1"/>
    </source>
</evidence>
<accession>A0ABS6E1H7</accession>
<dbReference type="RefSeq" id="WP_216516007.1">
    <property type="nucleotide sequence ID" value="NZ_JAHLPM010000001.1"/>
</dbReference>
<dbReference type="EMBL" id="JAHLPM010000001">
    <property type="protein sequence ID" value="MBU5436647.1"/>
    <property type="molecule type" value="Genomic_DNA"/>
</dbReference>
<keyword evidence="2" id="KW-1185">Reference proteome</keyword>
<sequence>MENSNDFAEKLYDMVSFGNIQQEYTHKRFLEVIKSDKKNLNFMDDFSEE</sequence>
<reference evidence="1 2" key="1">
    <citation type="submission" date="2021-06" db="EMBL/GenBank/DDBJ databases">
        <authorList>
            <person name="Sun Q."/>
            <person name="Li D."/>
        </authorList>
    </citation>
    <scope>NUCLEOTIDE SEQUENCE [LARGE SCALE GENOMIC DNA]</scope>
    <source>
        <strain evidence="1 2">MSJ-40</strain>
    </source>
</reference>
<name>A0ABS6E1H7_9FIRM</name>
<dbReference type="Proteomes" id="UP000749471">
    <property type="component" value="Unassembled WGS sequence"/>
</dbReference>